<dbReference type="AlphaFoldDB" id="A0A6G4AH31"/>
<comment type="caution">
    <text evidence="2">The sequence shown here is derived from an EMBL/GenBank/DDBJ whole genome shotgun (WGS) entry which is preliminary data.</text>
</comment>
<dbReference type="InterPro" id="IPR015943">
    <property type="entry name" value="WD40/YVTN_repeat-like_dom_sf"/>
</dbReference>
<protein>
    <recommendedName>
        <fullName evidence="4">Exo-alpha-sialidase</fullName>
    </recommendedName>
</protein>
<evidence type="ECO:0000313" key="2">
    <source>
        <dbReference type="EMBL" id="NEW72552.1"/>
    </source>
</evidence>
<dbReference type="PROSITE" id="PS51257">
    <property type="entry name" value="PROKAR_LIPOPROTEIN"/>
    <property type="match status" value="1"/>
</dbReference>
<organism evidence="2 3">
    <name type="scientific">Streptomyces rhizosphaericus</name>
    <dbReference type="NCBI Taxonomy" id="114699"/>
    <lineage>
        <taxon>Bacteria</taxon>
        <taxon>Bacillati</taxon>
        <taxon>Actinomycetota</taxon>
        <taxon>Actinomycetes</taxon>
        <taxon>Kitasatosporales</taxon>
        <taxon>Streptomycetaceae</taxon>
        <taxon>Streptomyces</taxon>
        <taxon>Streptomyces violaceusniger group</taxon>
    </lineage>
</organism>
<dbReference type="EMBL" id="JAAIKT010000022">
    <property type="protein sequence ID" value="NEW72552.1"/>
    <property type="molecule type" value="Genomic_DNA"/>
</dbReference>
<keyword evidence="3" id="KW-1185">Reference proteome</keyword>
<accession>A0A6G4AH31</accession>
<reference evidence="2" key="1">
    <citation type="submission" date="2020-02" db="EMBL/GenBank/DDBJ databases">
        <title>A new Streptomyces sp. for controlling soil-borne diseases.</title>
        <authorList>
            <person name="Li X."/>
            <person name="Tian Y."/>
            <person name="Gao K."/>
        </authorList>
    </citation>
    <scope>NUCLEOTIDE SEQUENCE [LARGE SCALE GENOMIC DNA]</scope>
    <source>
        <strain evidence="2">0250</strain>
    </source>
</reference>
<dbReference type="Gene3D" id="2.130.10.10">
    <property type="entry name" value="YVTN repeat-like/Quinoprotein amine dehydrogenase"/>
    <property type="match status" value="1"/>
</dbReference>
<dbReference type="SUPFAM" id="SSF110296">
    <property type="entry name" value="Oligoxyloglucan reducing end-specific cellobiohydrolase"/>
    <property type="match status" value="1"/>
</dbReference>
<gene>
    <name evidence="2" type="ORF">G4H13_19605</name>
</gene>
<evidence type="ECO:0000256" key="1">
    <source>
        <dbReference type="SAM" id="MobiDB-lite"/>
    </source>
</evidence>
<name>A0A6G4AH31_9ACTN</name>
<dbReference type="RefSeq" id="WP_164429040.1">
    <property type="nucleotide sequence ID" value="NZ_JAAIKT010000022.1"/>
</dbReference>
<evidence type="ECO:0000313" key="3">
    <source>
        <dbReference type="Proteomes" id="UP000476310"/>
    </source>
</evidence>
<feature type="region of interest" description="Disordered" evidence="1">
    <location>
        <begin position="30"/>
        <end position="51"/>
    </location>
</feature>
<sequence length="385" mass="40789">MVWLEGRGRRTAGLMAAAASAALALTACGSGGSDGSGGSGDGDAGDREATYRRVIEDPHPRPADVIEAAGAPTDVARADDGSLLLAYEASNVEDDEGPAATAWRIVGPDGHTVAEHAEHADAEDAPPAFKGVRGGFVRVPPGEGAEGAYVLDVRGKRHKTVITETPMRTRPGDLLIAELEPTLVYRPATRTVAPPAGAPDYAIRFAVDERGTAWSLDQPLTDDPNRVVWQRDGHTLGSRAVPKPYAGGVLAARGGTAALSLIRGERVRGLLLTTDRGEHWRTVLTGGIPWRELKRGPESLVLESLADGRLLVGEEGGRYWLADDRANNAFHEVKTPAAFTSLTVDGTTLYGIADATTATYGLVKGEGLWISRDGGREWHRHEQHG</sequence>
<dbReference type="Proteomes" id="UP000476310">
    <property type="component" value="Unassembled WGS sequence"/>
</dbReference>
<proteinExistence type="predicted"/>
<evidence type="ECO:0008006" key="4">
    <source>
        <dbReference type="Google" id="ProtNLM"/>
    </source>
</evidence>
<feature type="compositionally biased region" description="Gly residues" evidence="1">
    <location>
        <begin position="30"/>
        <end position="42"/>
    </location>
</feature>